<dbReference type="EMBL" id="CP182909">
    <property type="protein sequence ID" value="XPM67017.1"/>
    <property type="molecule type" value="Genomic_DNA"/>
</dbReference>
<evidence type="ECO:0000313" key="1">
    <source>
        <dbReference type="EMBL" id="XPM67017.1"/>
    </source>
</evidence>
<gene>
    <name evidence="1" type="ORF">BH720_003390</name>
</gene>
<protein>
    <submittedName>
        <fullName evidence="1">PAS domain-containing protein</fullName>
    </submittedName>
</protein>
<dbReference type="Proteomes" id="UP000095472">
    <property type="component" value="Chromosome"/>
</dbReference>
<keyword evidence="2" id="KW-1185">Reference proteome</keyword>
<proteinExistence type="predicted"/>
<organism evidence="1 2">
    <name type="scientific">Desertifilum tharense IPPAS B-1220</name>
    <dbReference type="NCBI Taxonomy" id="1781255"/>
    <lineage>
        <taxon>Bacteria</taxon>
        <taxon>Bacillati</taxon>
        <taxon>Cyanobacteriota</taxon>
        <taxon>Cyanophyceae</taxon>
        <taxon>Desertifilales</taxon>
        <taxon>Desertifilaceae</taxon>
        <taxon>Desertifilum</taxon>
    </lineage>
</organism>
<accession>A0ACD5H1J4</accession>
<reference evidence="1 2" key="1">
    <citation type="journal article" date="2016" name="Genome Announc.">
        <title>Draft Genome Sequence of the Thermotolerant Cyanobacterium Desertifilum sp. IPPAS B-1220.</title>
        <authorList>
            <person name="Mironov K.S."/>
            <person name="Sinetova M.A."/>
            <person name="Bolatkhan K."/>
            <person name="Zayadan B.K."/>
            <person name="Ustinova V.V."/>
            <person name="Kupriyanova E.V."/>
            <person name="Skrypnik A.N."/>
            <person name="Gogoleva N.E."/>
            <person name="Gogolev Y.V."/>
            <person name="Los D.A."/>
        </authorList>
    </citation>
    <scope>NUCLEOTIDE SEQUENCE [LARGE SCALE GENOMIC DNA]</scope>
    <source>
        <strain evidence="1 2">IPPAS B-1220</strain>
    </source>
</reference>
<sequence>MVEWDAEFCVQRWSQQAEKIFGWTAEEAEGRQPSKNWYVRVSR</sequence>
<name>A0ACD5H1J4_9CYAN</name>
<evidence type="ECO:0000313" key="2">
    <source>
        <dbReference type="Proteomes" id="UP000095472"/>
    </source>
</evidence>